<gene>
    <name evidence="2" type="ORF">METZ01_LOCUS68951</name>
</gene>
<dbReference type="InterPro" id="IPR050287">
    <property type="entry name" value="MTA/SAH_deaminase"/>
</dbReference>
<dbReference type="InterPro" id="IPR006680">
    <property type="entry name" value="Amidohydro-rel"/>
</dbReference>
<dbReference type="Gene3D" id="2.30.40.10">
    <property type="entry name" value="Urease, subunit C, domain 1"/>
    <property type="match status" value="1"/>
</dbReference>
<dbReference type="EMBL" id="UINC01004682">
    <property type="protein sequence ID" value="SVA16097.1"/>
    <property type="molecule type" value="Genomic_DNA"/>
</dbReference>
<name>A0A381TMT2_9ZZZZ</name>
<dbReference type="Pfam" id="PF01979">
    <property type="entry name" value="Amidohydro_1"/>
    <property type="match status" value="1"/>
</dbReference>
<dbReference type="SUPFAM" id="SSF51556">
    <property type="entry name" value="Metallo-dependent hydrolases"/>
    <property type="match status" value="1"/>
</dbReference>
<dbReference type="Gene3D" id="3.20.20.140">
    <property type="entry name" value="Metal-dependent hydrolases"/>
    <property type="match status" value="1"/>
</dbReference>
<sequence length="472" mass="52356">MNQILIKNGTIITMNPDREIIESGSVLIKDNKIAQVSKDEIKVNNDTCVIDANRKVILPGLIDCHTHAGHTMVKSLGVGKSNDWVDACLKIYSTGSSLSFWETDASLSALEKIKAGVTSSLILFGGGTDLLRSDKPDYAVSYAKSFGENGIKGIVAVGPNRPPYPTMFYDKENNKPVESSLDNQLDVTEHLVNNIKSVQNNRVSFCVSAPKFFPEEMDDDNLSKSVAYMYNKVMDLRSQNNLIFTQDGHKEGSISISDKFNALGEWALLSHSITLSDEDLKSIKKHKPTIVHNPSSNYSIMGRCPVPELLDEGIRVVIGSDGAAPDRGFDMFRHMSQCMHYHRRHFEDTTILPPGKVLEMVTIDAAEALGLGSELGSIETGKVADIILIDMFKPHLLPMNMPVTRLAHYANAADVNSVIVNGEIIMLDRKVLKVNELDILEKTEEESKKMLSENNLNHLTNIPDNFWKKSRL</sequence>
<dbReference type="PANTHER" id="PTHR43794:SF5">
    <property type="entry name" value="CHLOROHYDROLASE FAMILY PROTEIN"/>
    <property type="match status" value="1"/>
</dbReference>
<reference evidence="2" key="1">
    <citation type="submission" date="2018-05" db="EMBL/GenBank/DDBJ databases">
        <authorList>
            <person name="Lanie J.A."/>
            <person name="Ng W.-L."/>
            <person name="Kazmierczak K.M."/>
            <person name="Andrzejewski T.M."/>
            <person name="Davidsen T.M."/>
            <person name="Wayne K.J."/>
            <person name="Tettelin H."/>
            <person name="Glass J.I."/>
            <person name="Rusch D."/>
            <person name="Podicherti R."/>
            <person name="Tsui H.-C.T."/>
            <person name="Winkler M.E."/>
        </authorList>
    </citation>
    <scope>NUCLEOTIDE SEQUENCE</scope>
</reference>
<accession>A0A381TMT2</accession>
<evidence type="ECO:0000313" key="2">
    <source>
        <dbReference type="EMBL" id="SVA16097.1"/>
    </source>
</evidence>
<organism evidence="2">
    <name type="scientific">marine metagenome</name>
    <dbReference type="NCBI Taxonomy" id="408172"/>
    <lineage>
        <taxon>unclassified sequences</taxon>
        <taxon>metagenomes</taxon>
        <taxon>ecological metagenomes</taxon>
    </lineage>
</organism>
<dbReference type="PANTHER" id="PTHR43794">
    <property type="entry name" value="AMINOHYDROLASE SSNA-RELATED"/>
    <property type="match status" value="1"/>
</dbReference>
<dbReference type="AlphaFoldDB" id="A0A381TMT2"/>
<feature type="domain" description="Amidohydrolase-related" evidence="1">
    <location>
        <begin position="56"/>
        <end position="424"/>
    </location>
</feature>
<dbReference type="InterPro" id="IPR032466">
    <property type="entry name" value="Metal_Hydrolase"/>
</dbReference>
<proteinExistence type="predicted"/>
<dbReference type="SUPFAM" id="SSF51338">
    <property type="entry name" value="Composite domain of metallo-dependent hydrolases"/>
    <property type="match status" value="1"/>
</dbReference>
<dbReference type="InterPro" id="IPR011059">
    <property type="entry name" value="Metal-dep_hydrolase_composite"/>
</dbReference>
<dbReference type="GO" id="GO:0016810">
    <property type="term" value="F:hydrolase activity, acting on carbon-nitrogen (but not peptide) bonds"/>
    <property type="evidence" value="ECO:0007669"/>
    <property type="project" value="InterPro"/>
</dbReference>
<evidence type="ECO:0000259" key="1">
    <source>
        <dbReference type="Pfam" id="PF01979"/>
    </source>
</evidence>
<protein>
    <recommendedName>
        <fullName evidence="1">Amidohydrolase-related domain-containing protein</fullName>
    </recommendedName>
</protein>